<sequence length="51" mass="5662">MHGADGKPLESIKKTNKVAFVERVLSLEIARFGSLSLHTIKSFHVVSNIVR</sequence>
<dbReference type="AlphaFoldDB" id="A0A0D0D7V7"/>
<gene>
    <name evidence="1" type="ORF">PAXRUDRAFT_829492</name>
</gene>
<name>A0A0D0D7V7_9AGAM</name>
<proteinExistence type="predicted"/>
<keyword evidence="2" id="KW-1185">Reference proteome</keyword>
<reference evidence="1 2" key="1">
    <citation type="submission" date="2014-04" db="EMBL/GenBank/DDBJ databases">
        <authorList>
            <consortium name="DOE Joint Genome Institute"/>
            <person name="Kuo A."/>
            <person name="Kohler A."/>
            <person name="Jargeat P."/>
            <person name="Nagy L.G."/>
            <person name="Floudas D."/>
            <person name="Copeland A."/>
            <person name="Barry K.W."/>
            <person name="Cichocki N."/>
            <person name="Veneault-Fourrey C."/>
            <person name="LaButti K."/>
            <person name="Lindquist E.A."/>
            <person name="Lipzen A."/>
            <person name="Lundell T."/>
            <person name="Morin E."/>
            <person name="Murat C."/>
            <person name="Sun H."/>
            <person name="Tunlid A."/>
            <person name="Henrissat B."/>
            <person name="Grigoriev I.V."/>
            <person name="Hibbett D.S."/>
            <person name="Martin F."/>
            <person name="Nordberg H.P."/>
            <person name="Cantor M.N."/>
            <person name="Hua S.X."/>
        </authorList>
    </citation>
    <scope>NUCLEOTIDE SEQUENCE [LARGE SCALE GENOMIC DNA]</scope>
    <source>
        <strain evidence="1 2">Ve08.2h10</strain>
    </source>
</reference>
<accession>A0A0D0D7V7</accession>
<organism evidence="1 2">
    <name type="scientific">Paxillus rubicundulus Ve08.2h10</name>
    <dbReference type="NCBI Taxonomy" id="930991"/>
    <lineage>
        <taxon>Eukaryota</taxon>
        <taxon>Fungi</taxon>
        <taxon>Dikarya</taxon>
        <taxon>Basidiomycota</taxon>
        <taxon>Agaricomycotina</taxon>
        <taxon>Agaricomycetes</taxon>
        <taxon>Agaricomycetidae</taxon>
        <taxon>Boletales</taxon>
        <taxon>Paxilineae</taxon>
        <taxon>Paxillaceae</taxon>
        <taxon>Paxillus</taxon>
    </lineage>
</organism>
<dbReference type="EMBL" id="KN825227">
    <property type="protein sequence ID" value="KIK92947.1"/>
    <property type="molecule type" value="Genomic_DNA"/>
</dbReference>
<protein>
    <submittedName>
        <fullName evidence="1">Uncharacterized protein</fullName>
    </submittedName>
</protein>
<dbReference type="Proteomes" id="UP000054538">
    <property type="component" value="Unassembled WGS sequence"/>
</dbReference>
<dbReference type="HOGENOM" id="CLU_3107075_0_0_1"/>
<evidence type="ECO:0000313" key="1">
    <source>
        <dbReference type="EMBL" id="KIK92947.1"/>
    </source>
</evidence>
<reference evidence="2" key="2">
    <citation type="submission" date="2015-01" db="EMBL/GenBank/DDBJ databases">
        <title>Evolutionary Origins and Diversification of the Mycorrhizal Mutualists.</title>
        <authorList>
            <consortium name="DOE Joint Genome Institute"/>
            <consortium name="Mycorrhizal Genomics Consortium"/>
            <person name="Kohler A."/>
            <person name="Kuo A."/>
            <person name="Nagy L.G."/>
            <person name="Floudas D."/>
            <person name="Copeland A."/>
            <person name="Barry K.W."/>
            <person name="Cichocki N."/>
            <person name="Veneault-Fourrey C."/>
            <person name="LaButti K."/>
            <person name="Lindquist E.A."/>
            <person name="Lipzen A."/>
            <person name="Lundell T."/>
            <person name="Morin E."/>
            <person name="Murat C."/>
            <person name="Riley R."/>
            <person name="Ohm R."/>
            <person name="Sun H."/>
            <person name="Tunlid A."/>
            <person name="Henrissat B."/>
            <person name="Grigoriev I.V."/>
            <person name="Hibbett D.S."/>
            <person name="Martin F."/>
        </authorList>
    </citation>
    <scope>NUCLEOTIDE SEQUENCE [LARGE SCALE GENOMIC DNA]</scope>
    <source>
        <strain evidence="2">Ve08.2h10</strain>
    </source>
</reference>
<evidence type="ECO:0000313" key="2">
    <source>
        <dbReference type="Proteomes" id="UP000054538"/>
    </source>
</evidence>
<dbReference type="InParanoid" id="A0A0D0D7V7"/>